<dbReference type="PANTHER" id="PTHR24058">
    <property type="entry name" value="DUAL SPECIFICITY PROTEIN KINASE"/>
    <property type="match status" value="1"/>
</dbReference>
<dbReference type="SUPFAM" id="SSF56112">
    <property type="entry name" value="Protein kinase-like (PK-like)"/>
    <property type="match status" value="1"/>
</dbReference>
<dbReference type="PROSITE" id="PS50011">
    <property type="entry name" value="PROTEIN_KINASE_DOM"/>
    <property type="match status" value="1"/>
</dbReference>
<dbReference type="InterPro" id="IPR011009">
    <property type="entry name" value="Kinase-like_dom_sf"/>
</dbReference>
<organism evidence="8 9">
    <name type="scientific">Angomonas deanei</name>
    <dbReference type="NCBI Taxonomy" id="59799"/>
    <lineage>
        <taxon>Eukaryota</taxon>
        <taxon>Discoba</taxon>
        <taxon>Euglenozoa</taxon>
        <taxon>Kinetoplastea</taxon>
        <taxon>Metakinetoplastina</taxon>
        <taxon>Trypanosomatida</taxon>
        <taxon>Trypanosomatidae</taxon>
        <taxon>Strigomonadinae</taxon>
        <taxon>Angomonas</taxon>
    </lineage>
</organism>
<protein>
    <submittedName>
        <fullName evidence="8">Protein tyrosine kinase/Protein kinase domain containing protein, putative</fullName>
    </submittedName>
</protein>
<feature type="region of interest" description="Disordered" evidence="6">
    <location>
        <begin position="313"/>
        <end position="368"/>
    </location>
</feature>
<dbReference type="GO" id="GO:0005524">
    <property type="term" value="F:ATP binding"/>
    <property type="evidence" value="ECO:0007669"/>
    <property type="project" value="UniProtKB-KW"/>
</dbReference>
<dbReference type="InterPro" id="IPR050494">
    <property type="entry name" value="Ser_Thr_dual-spec_kinase"/>
</dbReference>
<dbReference type="OrthoDB" id="9332038at2759"/>
<dbReference type="Gene3D" id="1.10.510.10">
    <property type="entry name" value="Transferase(Phosphotransferase) domain 1"/>
    <property type="match status" value="1"/>
</dbReference>
<keyword evidence="3" id="KW-0547">Nucleotide-binding</keyword>
<dbReference type="CDD" id="cd14133">
    <property type="entry name" value="PKc_DYRK_like"/>
    <property type="match status" value="1"/>
</dbReference>
<evidence type="ECO:0000256" key="5">
    <source>
        <dbReference type="ARBA" id="ARBA00022840"/>
    </source>
</evidence>
<keyword evidence="5" id="KW-0067">ATP-binding</keyword>
<dbReference type="SMART" id="SM00220">
    <property type="entry name" value="S_TKc"/>
    <property type="match status" value="1"/>
</dbReference>
<evidence type="ECO:0000259" key="7">
    <source>
        <dbReference type="PROSITE" id="PS50011"/>
    </source>
</evidence>
<dbReference type="PANTHER" id="PTHR24058:SF124">
    <property type="entry name" value="PROTEIN KINASE SUPERFAMILY PROTEIN"/>
    <property type="match status" value="1"/>
</dbReference>
<dbReference type="Pfam" id="PF00069">
    <property type="entry name" value="Pkinase"/>
    <property type="match status" value="1"/>
</dbReference>
<reference evidence="8 9" key="1">
    <citation type="submission" date="2020-08" db="EMBL/GenBank/DDBJ databases">
        <authorList>
            <person name="Newling K."/>
            <person name="Davey J."/>
            <person name="Forrester S."/>
        </authorList>
    </citation>
    <scope>NUCLEOTIDE SEQUENCE [LARGE SCALE GENOMIC DNA]</scope>
    <source>
        <strain evidence="9">Crithidia deanei Carvalho (ATCC PRA-265)</strain>
    </source>
</reference>
<proteinExistence type="predicted"/>
<dbReference type="GO" id="GO:0004674">
    <property type="term" value="F:protein serine/threonine kinase activity"/>
    <property type="evidence" value="ECO:0007669"/>
    <property type="project" value="UniProtKB-KW"/>
</dbReference>
<sequence>MGTFNLRVIMDPLKTGFEDEKNFPIIRGSIIADRYQIIQLLGKATFSRAVRCYDLLQPIYDEETEAAEGGDEDEASKEEREPIGYVEVCLKIINNTKDFFDQSLDEIRLLTLINKYRDPDEAHVVRLIDAFYFKEHTMLVTELLSDNLYEFSKYNREEEEEFYFTLPRLKRIARQVAEALTYVHSLNLIHADLKPENILFVSHRRCVVKVIDFGSSCFLSDHLSSYIQSRSYRAPEVVFGCDYDGRIDVWSLGGILAELVTGDVLFTSETVPEMLARMVYVCGQPFPRRMLWEGRHTNVFINKFGCIYENGSSSEHGGRDGGEEDGEDPYYLYTPVQPTEEHTATSPPPSSVAEAIGKGAAPPDGFRPPSVEEPYGVLWLKLATAGMTDPDFFSFVKDCLTLDPKRGPPAPIY</sequence>
<keyword evidence="2" id="KW-0808">Transferase</keyword>
<dbReference type="InterPro" id="IPR008271">
    <property type="entry name" value="Ser/Thr_kinase_AS"/>
</dbReference>
<feature type="domain" description="Protein kinase" evidence="7">
    <location>
        <begin position="35"/>
        <end position="413"/>
    </location>
</feature>
<evidence type="ECO:0000256" key="1">
    <source>
        <dbReference type="ARBA" id="ARBA00022527"/>
    </source>
</evidence>
<dbReference type="InterPro" id="IPR000719">
    <property type="entry name" value="Prot_kinase_dom"/>
</dbReference>
<dbReference type="VEuPathDB" id="TriTrypDB:ADEAN_000685600"/>
<evidence type="ECO:0000256" key="2">
    <source>
        <dbReference type="ARBA" id="ARBA00022679"/>
    </source>
</evidence>
<dbReference type="PROSITE" id="PS00108">
    <property type="entry name" value="PROTEIN_KINASE_ST"/>
    <property type="match status" value="1"/>
</dbReference>
<keyword evidence="4 8" id="KW-0418">Kinase</keyword>
<evidence type="ECO:0000313" key="9">
    <source>
        <dbReference type="Proteomes" id="UP000515908"/>
    </source>
</evidence>
<evidence type="ECO:0000256" key="6">
    <source>
        <dbReference type="SAM" id="MobiDB-lite"/>
    </source>
</evidence>
<name>A0A7G2CK64_9TRYP</name>
<dbReference type="AlphaFoldDB" id="A0A7G2CK64"/>
<dbReference type="Gene3D" id="3.30.200.20">
    <property type="entry name" value="Phosphorylase Kinase, domain 1"/>
    <property type="match status" value="1"/>
</dbReference>
<evidence type="ECO:0000256" key="3">
    <source>
        <dbReference type="ARBA" id="ARBA00022741"/>
    </source>
</evidence>
<evidence type="ECO:0000313" key="8">
    <source>
        <dbReference type="EMBL" id="CAD2219351.1"/>
    </source>
</evidence>
<accession>A0A7G2CK64</accession>
<dbReference type="EMBL" id="LR877157">
    <property type="protein sequence ID" value="CAD2219351.1"/>
    <property type="molecule type" value="Genomic_DNA"/>
</dbReference>
<gene>
    <name evidence="8" type="ORF">ADEAN_000685600</name>
</gene>
<evidence type="ECO:0000256" key="4">
    <source>
        <dbReference type="ARBA" id="ARBA00022777"/>
    </source>
</evidence>
<keyword evidence="1" id="KW-0723">Serine/threonine-protein kinase</keyword>
<dbReference type="Proteomes" id="UP000515908">
    <property type="component" value="Chromosome 13"/>
</dbReference>
<keyword evidence="9" id="KW-1185">Reference proteome</keyword>